<evidence type="ECO:0000313" key="7">
    <source>
        <dbReference type="Proteomes" id="UP000600449"/>
    </source>
</evidence>
<evidence type="ECO:0000259" key="4">
    <source>
        <dbReference type="PROSITE" id="PS50943"/>
    </source>
</evidence>
<evidence type="ECO:0000256" key="3">
    <source>
        <dbReference type="ARBA" id="ARBA00023163"/>
    </source>
</evidence>
<keyword evidence="1" id="KW-0805">Transcription regulation</keyword>
<dbReference type="CDD" id="cd00093">
    <property type="entry name" value="HTH_XRE"/>
    <property type="match status" value="1"/>
</dbReference>
<sequence length="260" mass="28458">MLVTGQTNTLPAHVEGNNLLRTLRHEDLAQLMPHLEIWEGGRDAILYEPGDHVAYAYFPCGQSLASFLVPLPDGRAVETVLIGREGAVGGIVSRGRLPAYSRSVVQHPGRFLRLPVSTLEAAKRTSPRIADLFARYADCLLAQVFQSVACNAAHTLEQRAAKWLIAAEERTGEASIPMTQEQLASMLGVGRSYLSRVIRTYRERGALRVTRGRIEILDRGLLATGACRCNALVRGHFEAVLQGVYPEEAPPRPRIAEAVG</sequence>
<keyword evidence="7" id="KW-1185">Reference proteome</keyword>
<dbReference type="EMBL" id="BMMF01000009">
    <property type="protein sequence ID" value="GGK42771.1"/>
    <property type="molecule type" value="Genomic_DNA"/>
</dbReference>
<evidence type="ECO:0000313" key="6">
    <source>
        <dbReference type="EMBL" id="GGK42771.1"/>
    </source>
</evidence>
<keyword evidence="2" id="KW-0238">DNA-binding</keyword>
<feature type="domain" description="HTH cro/C1-type" evidence="4">
    <location>
        <begin position="178"/>
        <end position="196"/>
    </location>
</feature>
<dbReference type="GO" id="GO:0003677">
    <property type="term" value="F:DNA binding"/>
    <property type="evidence" value="ECO:0007669"/>
    <property type="project" value="UniProtKB-KW"/>
</dbReference>
<organism evidence="6 7">
    <name type="scientific">Salinarimonas ramus</name>
    <dbReference type="NCBI Taxonomy" id="690164"/>
    <lineage>
        <taxon>Bacteria</taxon>
        <taxon>Pseudomonadati</taxon>
        <taxon>Pseudomonadota</taxon>
        <taxon>Alphaproteobacteria</taxon>
        <taxon>Hyphomicrobiales</taxon>
        <taxon>Salinarimonadaceae</taxon>
        <taxon>Salinarimonas</taxon>
    </lineage>
</organism>
<dbReference type="AlphaFoldDB" id="A0A917V600"/>
<accession>A0A917V600</accession>
<dbReference type="InterPro" id="IPR018490">
    <property type="entry name" value="cNMP-bd_dom_sf"/>
</dbReference>
<proteinExistence type="predicted"/>
<dbReference type="Gene3D" id="2.60.120.10">
    <property type="entry name" value="Jelly Rolls"/>
    <property type="match status" value="1"/>
</dbReference>
<dbReference type="InterPro" id="IPR014710">
    <property type="entry name" value="RmlC-like_jellyroll"/>
</dbReference>
<evidence type="ECO:0000259" key="5">
    <source>
        <dbReference type="PROSITE" id="PS51063"/>
    </source>
</evidence>
<evidence type="ECO:0000256" key="2">
    <source>
        <dbReference type="ARBA" id="ARBA00023125"/>
    </source>
</evidence>
<protein>
    <submittedName>
        <fullName evidence="6">Transcriptional regulator</fullName>
    </submittedName>
</protein>
<dbReference type="PROSITE" id="PS50943">
    <property type="entry name" value="HTH_CROC1"/>
    <property type="match status" value="1"/>
</dbReference>
<dbReference type="RefSeq" id="WP_188914268.1">
    <property type="nucleotide sequence ID" value="NZ_BMMF01000009.1"/>
</dbReference>
<dbReference type="PANTHER" id="PTHR24567:SF74">
    <property type="entry name" value="HTH-TYPE TRANSCRIPTIONAL REGULATOR ARCR"/>
    <property type="match status" value="1"/>
</dbReference>
<dbReference type="Proteomes" id="UP000600449">
    <property type="component" value="Unassembled WGS sequence"/>
</dbReference>
<dbReference type="GO" id="GO:0003700">
    <property type="term" value="F:DNA-binding transcription factor activity"/>
    <property type="evidence" value="ECO:0007669"/>
    <property type="project" value="TreeGrafter"/>
</dbReference>
<dbReference type="InterPro" id="IPR036390">
    <property type="entry name" value="WH_DNA-bd_sf"/>
</dbReference>
<feature type="domain" description="HTH crp-type" evidence="5">
    <location>
        <begin position="154"/>
        <end position="220"/>
    </location>
</feature>
<evidence type="ECO:0000256" key="1">
    <source>
        <dbReference type="ARBA" id="ARBA00023015"/>
    </source>
</evidence>
<dbReference type="SUPFAM" id="SSF46785">
    <property type="entry name" value="Winged helix' DNA-binding domain"/>
    <property type="match status" value="1"/>
</dbReference>
<dbReference type="SUPFAM" id="SSF51206">
    <property type="entry name" value="cAMP-binding domain-like"/>
    <property type="match status" value="1"/>
</dbReference>
<name>A0A917V600_9HYPH</name>
<dbReference type="PANTHER" id="PTHR24567">
    <property type="entry name" value="CRP FAMILY TRANSCRIPTIONAL REGULATORY PROTEIN"/>
    <property type="match status" value="1"/>
</dbReference>
<dbReference type="Pfam" id="PF13545">
    <property type="entry name" value="HTH_Crp_2"/>
    <property type="match status" value="1"/>
</dbReference>
<dbReference type="InterPro" id="IPR012318">
    <property type="entry name" value="HTH_CRP"/>
</dbReference>
<comment type="caution">
    <text evidence="6">The sequence shown here is derived from an EMBL/GenBank/DDBJ whole genome shotgun (WGS) entry which is preliminary data.</text>
</comment>
<dbReference type="InterPro" id="IPR001387">
    <property type="entry name" value="Cro/C1-type_HTH"/>
</dbReference>
<dbReference type="GO" id="GO:0005829">
    <property type="term" value="C:cytosol"/>
    <property type="evidence" value="ECO:0007669"/>
    <property type="project" value="TreeGrafter"/>
</dbReference>
<keyword evidence="3" id="KW-0804">Transcription</keyword>
<dbReference type="PROSITE" id="PS51063">
    <property type="entry name" value="HTH_CRP_2"/>
    <property type="match status" value="1"/>
</dbReference>
<reference evidence="6 7" key="1">
    <citation type="journal article" date="2014" name="Int. J. Syst. Evol. Microbiol.">
        <title>Complete genome sequence of Corynebacterium casei LMG S-19264T (=DSM 44701T), isolated from a smear-ripened cheese.</title>
        <authorList>
            <consortium name="US DOE Joint Genome Institute (JGI-PGF)"/>
            <person name="Walter F."/>
            <person name="Albersmeier A."/>
            <person name="Kalinowski J."/>
            <person name="Ruckert C."/>
        </authorList>
    </citation>
    <scope>NUCLEOTIDE SEQUENCE [LARGE SCALE GENOMIC DNA]</scope>
    <source>
        <strain evidence="6 7">CGMCC 1.9161</strain>
    </source>
</reference>
<dbReference type="SMART" id="SM00419">
    <property type="entry name" value="HTH_CRP"/>
    <property type="match status" value="1"/>
</dbReference>
<dbReference type="InterPro" id="IPR050397">
    <property type="entry name" value="Env_Response_Regulators"/>
</dbReference>
<gene>
    <name evidence="6" type="ORF">GCM10011322_32280</name>
</gene>